<dbReference type="InterPro" id="IPR003607">
    <property type="entry name" value="HD/PDEase_dom"/>
</dbReference>
<evidence type="ECO:0000259" key="8">
    <source>
        <dbReference type="PROSITE" id="PS51831"/>
    </source>
</evidence>
<comment type="function">
    <text evidence="5">Endoribonuclease that initiates mRNA decay.</text>
</comment>
<dbReference type="InterPro" id="IPR017705">
    <property type="entry name" value="Ribonuclease_Y"/>
</dbReference>
<accession>A0A2H0WQV5</accession>
<organism evidence="9 10">
    <name type="scientific">Candidatus Shapirobacteria bacterium CG09_land_8_20_14_0_10_38_17</name>
    <dbReference type="NCBI Taxonomy" id="1974884"/>
    <lineage>
        <taxon>Bacteria</taxon>
        <taxon>Candidatus Shapironibacteriota</taxon>
    </lineage>
</organism>
<evidence type="ECO:0000313" key="10">
    <source>
        <dbReference type="Proteomes" id="UP000231282"/>
    </source>
</evidence>
<proteinExistence type="inferred from homology"/>
<dbReference type="SMART" id="SM00471">
    <property type="entry name" value="HDc"/>
    <property type="match status" value="1"/>
</dbReference>
<dbReference type="PANTHER" id="PTHR12826:SF15">
    <property type="entry name" value="RIBONUCLEASE Y"/>
    <property type="match status" value="1"/>
</dbReference>
<dbReference type="PANTHER" id="PTHR12826">
    <property type="entry name" value="RIBONUCLEASE Y"/>
    <property type="match status" value="1"/>
</dbReference>
<dbReference type="PROSITE" id="PS50084">
    <property type="entry name" value="KH_TYPE_1"/>
    <property type="match status" value="1"/>
</dbReference>
<dbReference type="EMBL" id="PEZH01000042">
    <property type="protein sequence ID" value="PIS15030.1"/>
    <property type="molecule type" value="Genomic_DNA"/>
</dbReference>
<evidence type="ECO:0000256" key="6">
    <source>
        <dbReference type="NCBIfam" id="TIGR03319"/>
    </source>
</evidence>
<dbReference type="InterPro" id="IPR006675">
    <property type="entry name" value="HDIG_dom"/>
</dbReference>
<protein>
    <recommendedName>
        <fullName evidence="5 6">Ribonuclease Y</fullName>
        <shortName evidence="5">RNase Y</shortName>
        <ecNumber evidence="5 6">3.1.-.-</ecNumber>
    </recommendedName>
</protein>
<dbReference type="CDD" id="cd00077">
    <property type="entry name" value="HDc"/>
    <property type="match status" value="1"/>
</dbReference>
<evidence type="ECO:0000256" key="7">
    <source>
        <dbReference type="SAM" id="Coils"/>
    </source>
</evidence>
<dbReference type="GO" id="GO:0005886">
    <property type="term" value="C:plasma membrane"/>
    <property type="evidence" value="ECO:0007669"/>
    <property type="project" value="UniProtKB-UniRule"/>
</dbReference>
<dbReference type="InterPro" id="IPR006674">
    <property type="entry name" value="HD_domain"/>
</dbReference>
<dbReference type="Proteomes" id="UP000231282">
    <property type="component" value="Unassembled WGS sequence"/>
</dbReference>
<dbReference type="HAMAP" id="MF_00335">
    <property type="entry name" value="RNase_Y"/>
    <property type="match status" value="1"/>
</dbReference>
<dbReference type="NCBIfam" id="TIGR03319">
    <property type="entry name" value="RNase_Y"/>
    <property type="match status" value="1"/>
</dbReference>
<dbReference type="Pfam" id="PF12072">
    <property type="entry name" value="RNase_Y_N"/>
    <property type="match status" value="1"/>
</dbReference>
<dbReference type="AlphaFoldDB" id="A0A2H0WQV5"/>
<keyword evidence="3 5" id="KW-0378">Hydrolase</keyword>
<reference evidence="10" key="1">
    <citation type="submission" date="2017-09" db="EMBL/GenBank/DDBJ databases">
        <title>Depth-based differentiation of microbial function through sediment-hosted aquifers and enrichment of novel symbionts in the deep terrestrial subsurface.</title>
        <authorList>
            <person name="Probst A.J."/>
            <person name="Ladd B."/>
            <person name="Jarett J.K."/>
            <person name="Geller-Mcgrath D.E."/>
            <person name="Sieber C.M.K."/>
            <person name="Emerson J.B."/>
            <person name="Anantharaman K."/>
            <person name="Thomas B.C."/>
            <person name="Malmstrom R."/>
            <person name="Stieglmeier M."/>
            <person name="Klingl A."/>
            <person name="Woyke T."/>
            <person name="Ryan C.M."/>
            <person name="Banfield J.F."/>
        </authorList>
    </citation>
    <scope>NUCLEOTIDE SEQUENCE [LARGE SCALE GENOMIC DNA]</scope>
</reference>
<dbReference type="GO" id="GO:0003723">
    <property type="term" value="F:RNA binding"/>
    <property type="evidence" value="ECO:0007669"/>
    <property type="project" value="UniProtKB-UniRule"/>
</dbReference>
<comment type="similarity">
    <text evidence="5">Belongs to the RNase Y family.</text>
</comment>
<dbReference type="Pfam" id="PF00013">
    <property type="entry name" value="KH_1"/>
    <property type="match status" value="1"/>
</dbReference>
<dbReference type="InterPro" id="IPR004088">
    <property type="entry name" value="KH_dom_type_1"/>
</dbReference>
<keyword evidence="7" id="KW-0175">Coiled coil</keyword>
<dbReference type="SUPFAM" id="SSF109604">
    <property type="entry name" value="HD-domain/PDEase-like"/>
    <property type="match status" value="1"/>
</dbReference>
<dbReference type="Gene3D" id="1.10.3210.10">
    <property type="entry name" value="Hypothetical protein af1432"/>
    <property type="match status" value="1"/>
</dbReference>
<dbReference type="SMART" id="SM00322">
    <property type="entry name" value="KH"/>
    <property type="match status" value="1"/>
</dbReference>
<dbReference type="GO" id="GO:0004521">
    <property type="term" value="F:RNA endonuclease activity"/>
    <property type="evidence" value="ECO:0007669"/>
    <property type="project" value="UniProtKB-UniRule"/>
</dbReference>
<dbReference type="GO" id="GO:0016787">
    <property type="term" value="F:hydrolase activity"/>
    <property type="evidence" value="ECO:0007669"/>
    <property type="project" value="UniProtKB-KW"/>
</dbReference>
<evidence type="ECO:0000256" key="4">
    <source>
        <dbReference type="ARBA" id="ARBA00022884"/>
    </source>
</evidence>
<dbReference type="InterPro" id="IPR004087">
    <property type="entry name" value="KH_dom"/>
</dbReference>
<dbReference type="GO" id="GO:0006402">
    <property type="term" value="P:mRNA catabolic process"/>
    <property type="evidence" value="ECO:0007669"/>
    <property type="project" value="UniProtKB-UniRule"/>
</dbReference>
<dbReference type="NCBIfam" id="TIGR00277">
    <property type="entry name" value="HDIG"/>
    <property type="match status" value="1"/>
</dbReference>
<evidence type="ECO:0000256" key="5">
    <source>
        <dbReference type="HAMAP-Rule" id="MF_00335"/>
    </source>
</evidence>
<evidence type="ECO:0000256" key="3">
    <source>
        <dbReference type="ARBA" id="ARBA00022801"/>
    </source>
</evidence>
<comment type="caution">
    <text evidence="9">The sequence shown here is derived from an EMBL/GenBank/DDBJ whole genome shotgun (WGS) entry which is preliminary data.</text>
</comment>
<keyword evidence="2 5" id="KW-0255">Endonuclease</keyword>
<gene>
    <name evidence="5 9" type="primary">rny</name>
    <name evidence="9" type="ORF">COT63_02220</name>
</gene>
<feature type="domain" description="HD" evidence="8">
    <location>
        <begin position="252"/>
        <end position="344"/>
    </location>
</feature>
<dbReference type="Gene3D" id="3.30.1370.10">
    <property type="entry name" value="K Homology domain, type 1"/>
    <property type="match status" value="1"/>
</dbReference>
<evidence type="ECO:0000313" key="9">
    <source>
        <dbReference type="EMBL" id="PIS15030.1"/>
    </source>
</evidence>
<dbReference type="SUPFAM" id="SSF54791">
    <property type="entry name" value="Eukaryotic type KH-domain (KH-domain type I)"/>
    <property type="match status" value="1"/>
</dbReference>
<dbReference type="EC" id="3.1.-.-" evidence="5 6"/>
<dbReference type="PROSITE" id="PS51831">
    <property type="entry name" value="HD"/>
    <property type="match status" value="1"/>
</dbReference>
<keyword evidence="4 5" id="KW-0694">RNA-binding</keyword>
<dbReference type="CDD" id="cd22431">
    <property type="entry name" value="KH-I_RNaseY"/>
    <property type="match status" value="1"/>
</dbReference>
<sequence>MVFLKSDNRQNVILLARQEREIEKKEGALEEREKFLGREEKRIEKVKQNLEEQKRIWEEKIAGVAALTYDEAKKIILDQVEKSLTEEVAKRIAQAEEEIKITAEEKAREILVEAMRHGVTDVVAEYTVSSIRVSSEDVKGKIIGRKGRNIRTFERATGVEVDLEEEGEIRLSSFDPIRREIAKRAMDKLIRDGRIQPSRIEEVVFEAGKEVKQIILEEGKQLCQKVDVYSLPSDLVQILGRFKFRFSFGQNMIIHTLEETKIGVAIAQELKADVSTVRLGCLLHDIGKVVTDKEGSHVQLGVELLKKYNLPEVVINCVAEHHEDRPFSSVESTIVWIADAISGSRPGARYEPHEDYLKRMTSIEDIAKSFPGVIDVAAYQAGREVRVIVQPEEVSDSQTKVLAYQIAQKLNKEAKWVGQIKITVIREIRGEVTAPIEEKAES</sequence>
<evidence type="ECO:0000256" key="1">
    <source>
        <dbReference type="ARBA" id="ARBA00022722"/>
    </source>
</evidence>
<name>A0A2H0WQV5_9BACT</name>
<dbReference type="Pfam" id="PF01966">
    <property type="entry name" value="HD"/>
    <property type="match status" value="1"/>
</dbReference>
<dbReference type="InterPro" id="IPR036612">
    <property type="entry name" value="KH_dom_type_1_sf"/>
</dbReference>
<feature type="coiled-coil region" evidence="7">
    <location>
        <begin position="15"/>
        <end position="105"/>
    </location>
</feature>
<keyword evidence="1 5" id="KW-0540">Nuclease</keyword>
<evidence type="ECO:0000256" key="2">
    <source>
        <dbReference type="ARBA" id="ARBA00022759"/>
    </source>
</evidence>
<dbReference type="InterPro" id="IPR022711">
    <property type="entry name" value="RNase_Y_N"/>
</dbReference>